<dbReference type="Pfam" id="PF00908">
    <property type="entry name" value="dTDP_sugar_isom"/>
    <property type="match status" value="1"/>
</dbReference>
<feature type="non-terminal residue" evidence="1">
    <location>
        <position position="1"/>
    </location>
</feature>
<accession>A0A0F9GBG1</accession>
<sequence>DNFSRSSKGILRGLHYQIEKPQGKLLYVVSGEIFDVAVDIRAGSPTFRGWFGITLSSGNKRQIYIPPGFAHGFCVLSDTADVIYKCTEQYYQEHDRSLAWDDPDIGIDWPIKDPILSQKDASASRLKDISAKDMPIYTP</sequence>
<dbReference type="GO" id="GO:0008830">
    <property type="term" value="F:dTDP-4-dehydrorhamnose 3,5-epimerase activity"/>
    <property type="evidence" value="ECO:0007669"/>
    <property type="project" value="InterPro"/>
</dbReference>
<dbReference type="SUPFAM" id="SSF51182">
    <property type="entry name" value="RmlC-like cupins"/>
    <property type="match status" value="1"/>
</dbReference>
<comment type="caution">
    <text evidence="1">The sequence shown here is derived from an EMBL/GenBank/DDBJ whole genome shotgun (WGS) entry which is preliminary data.</text>
</comment>
<gene>
    <name evidence="1" type="ORF">LCGC14_2141830</name>
</gene>
<organism evidence="1">
    <name type="scientific">marine sediment metagenome</name>
    <dbReference type="NCBI Taxonomy" id="412755"/>
    <lineage>
        <taxon>unclassified sequences</taxon>
        <taxon>metagenomes</taxon>
        <taxon>ecological metagenomes</taxon>
    </lineage>
</organism>
<name>A0A0F9GBG1_9ZZZZ</name>
<dbReference type="GO" id="GO:0005829">
    <property type="term" value="C:cytosol"/>
    <property type="evidence" value="ECO:0007669"/>
    <property type="project" value="TreeGrafter"/>
</dbReference>
<dbReference type="InterPro" id="IPR011051">
    <property type="entry name" value="RmlC_Cupin_sf"/>
</dbReference>
<dbReference type="EMBL" id="LAZR01027104">
    <property type="protein sequence ID" value="KKL66755.1"/>
    <property type="molecule type" value="Genomic_DNA"/>
</dbReference>
<dbReference type="AlphaFoldDB" id="A0A0F9GBG1"/>
<dbReference type="Gene3D" id="2.60.120.10">
    <property type="entry name" value="Jelly Rolls"/>
    <property type="match status" value="1"/>
</dbReference>
<evidence type="ECO:0008006" key="2">
    <source>
        <dbReference type="Google" id="ProtNLM"/>
    </source>
</evidence>
<reference evidence="1" key="1">
    <citation type="journal article" date="2015" name="Nature">
        <title>Complex archaea that bridge the gap between prokaryotes and eukaryotes.</title>
        <authorList>
            <person name="Spang A."/>
            <person name="Saw J.H."/>
            <person name="Jorgensen S.L."/>
            <person name="Zaremba-Niedzwiedzka K."/>
            <person name="Martijn J."/>
            <person name="Lind A.E."/>
            <person name="van Eijk R."/>
            <person name="Schleper C."/>
            <person name="Guy L."/>
            <person name="Ettema T.J."/>
        </authorList>
    </citation>
    <scope>NUCLEOTIDE SEQUENCE</scope>
</reference>
<protein>
    <recommendedName>
        <fullName evidence="2">dTDP-4-dehydrorhamnose 3,5-epimerase</fullName>
    </recommendedName>
</protein>
<dbReference type="GO" id="GO:0000271">
    <property type="term" value="P:polysaccharide biosynthetic process"/>
    <property type="evidence" value="ECO:0007669"/>
    <property type="project" value="TreeGrafter"/>
</dbReference>
<evidence type="ECO:0000313" key="1">
    <source>
        <dbReference type="EMBL" id="KKL66755.1"/>
    </source>
</evidence>
<dbReference type="PANTHER" id="PTHR21047:SF2">
    <property type="entry name" value="THYMIDINE DIPHOSPHO-4-KETO-RHAMNOSE 3,5-EPIMERASE"/>
    <property type="match status" value="1"/>
</dbReference>
<dbReference type="InterPro" id="IPR000888">
    <property type="entry name" value="RmlC-like"/>
</dbReference>
<proteinExistence type="predicted"/>
<dbReference type="PANTHER" id="PTHR21047">
    <property type="entry name" value="DTDP-6-DEOXY-D-GLUCOSE-3,5 EPIMERASE"/>
    <property type="match status" value="1"/>
</dbReference>
<dbReference type="CDD" id="cd00438">
    <property type="entry name" value="cupin_RmlC"/>
    <property type="match status" value="1"/>
</dbReference>
<dbReference type="NCBIfam" id="TIGR01221">
    <property type="entry name" value="rmlC"/>
    <property type="match status" value="1"/>
</dbReference>
<dbReference type="InterPro" id="IPR014710">
    <property type="entry name" value="RmlC-like_jellyroll"/>
</dbReference>